<gene>
    <name evidence="1" type="ORF">S06H3_34100</name>
</gene>
<comment type="caution">
    <text evidence="1">The sequence shown here is derived from an EMBL/GenBank/DDBJ whole genome shotgun (WGS) entry which is preliminary data.</text>
</comment>
<evidence type="ECO:0008006" key="2">
    <source>
        <dbReference type="Google" id="ProtNLM"/>
    </source>
</evidence>
<proteinExistence type="predicted"/>
<sequence>RIGHLGAVEDNDIKSVLEALNKALPRAKKV</sequence>
<feature type="non-terminal residue" evidence="1">
    <location>
        <position position="1"/>
    </location>
</feature>
<dbReference type="EMBL" id="BARV01020433">
    <property type="protein sequence ID" value="GAI27280.1"/>
    <property type="molecule type" value="Genomic_DNA"/>
</dbReference>
<reference evidence="1" key="1">
    <citation type="journal article" date="2014" name="Front. Microbiol.">
        <title>High frequency of phylogenetically diverse reductive dehalogenase-homologous genes in deep subseafloor sedimentary metagenomes.</title>
        <authorList>
            <person name="Kawai M."/>
            <person name="Futagami T."/>
            <person name="Toyoda A."/>
            <person name="Takaki Y."/>
            <person name="Nishi S."/>
            <person name="Hori S."/>
            <person name="Arai W."/>
            <person name="Tsubouchi T."/>
            <person name="Morono Y."/>
            <person name="Uchiyama I."/>
            <person name="Ito T."/>
            <person name="Fujiyama A."/>
            <person name="Inagaki F."/>
            <person name="Takami H."/>
        </authorList>
    </citation>
    <scope>NUCLEOTIDE SEQUENCE</scope>
    <source>
        <strain evidence="1">Expedition CK06-06</strain>
    </source>
</reference>
<organism evidence="1">
    <name type="scientific">marine sediment metagenome</name>
    <dbReference type="NCBI Taxonomy" id="412755"/>
    <lineage>
        <taxon>unclassified sequences</taxon>
        <taxon>metagenomes</taxon>
        <taxon>ecological metagenomes</taxon>
    </lineage>
</organism>
<accession>X1NKD8</accession>
<protein>
    <recommendedName>
        <fullName evidence="2">Aminotransferase class V domain-containing protein</fullName>
    </recommendedName>
</protein>
<name>X1NKD8_9ZZZZ</name>
<dbReference type="AlphaFoldDB" id="X1NKD8"/>
<evidence type="ECO:0000313" key="1">
    <source>
        <dbReference type="EMBL" id="GAI27280.1"/>
    </source>
</evidence>